<dbReference type="EMBL" id="UINC01203645">
    <property type="protein sequence ID" value="SVE24003.1"/>
    <property type="molecule type" value="Genomic_DNA"/>
</dbReference>
<dbReference type="Gene3D" id="2.10.10.30">
    <property type="match status" value="1"/>
</dbReference>
<organism evidence="1">
    <name type="scientific">marine metagenome</name>
    <dbReference type="NCBI Taxonomy" id="408172"/>
    <lineage>
        <taxon>unclassified sequences</taxon>
        <taxon>metagenomes</taxon>
        <taxon>ecological metagenomes</taxon>
    </lineage>
</organism>
<name>A0A383BW21_9ZZZZ</name>
<gene>
    <name evidence="1" type="ORF">METZ01_LOCUS476857</name>
</gene>
<reference evidence="1" key="1">
    <citation type="submission" date="2018-05" db="EMBL/GenBank/DDBJ databases">
        <authorList>
            <person name="Lanie J.A."/>
            <person name="Ng W.-L."/>
            <person name="Kazmierczak K.M."/>
            <person name="Andrzejewski T.M."/>
            <person name="Davidsen T.M."/>
            <person name="Wayne K.J."/>
            <person name="Tettelin H."/>
            <person name="Glass J.I."/>
            <person name="Rusch D."/>
            <person name="Podicherti R."/>
            <person name="Tsui H.-C.T."/>
            <person name="Winkler M.E."/>
        </authorList>
    </citation>
    <scope>NUCLEOTIDE SEQUENCE</scope>
</reference>
<evidence type="ECO:0000313" key="1">
    <source>
        <dbReference type="EMBL" id="SVE24003.1"/>
    </source>
</evidence>
<feature type="non-terminal residue" evidence="1">
    <location>
        <position position="120"/>
    </location>
</feature>
<sequence length="120" mass="12611">MTIRVNETLSNQRTNYTPTSGALFVTDVSSTNPKLYIGDGITPGGKLLADPKDNAQLDLTVVTADANLQPSDRVGIDTTNGVVRVMLPSAPAIDDTVYVTDVGGSMFSNPAVVDRNGKSI</sequence>
<dbReference type="AlphaFoldDB" id="A0A383BW21"/>
<protein>
    <recommendedName>
        <fullName evidence="2">Major tropism determinant N-terminal domain-containing protein</fullName>
    </recommendedName>
</protein>
<proteinExistence type="predicted"/>
<evidence type="ECO:0008006" key="2">
    <source>
        <dbReference type="Google" id="ProtNLM"/>
    </source>
</evidence>
<accession>A0A383BW21</accession>